<dbReference type="EMBL" id="JBHSPR010000099">
    <property type="protein sequence ID" value="MFC6023627.1"/>
    <property type="molecule type" value="Genomic_DNA"/>
</dbReference>
<accession>A0ABW1KP78</accession>
<reference evidence="2" key="1">
    <citation type="journal article" date="2019" name="Int. J. Syst. Evol. Microbiol.">
        <title>The Global Catalogue of Microorganisms (GCM) 10K type strain sequencing project: providing services to taxonomists for standard genome sequencing and annotation.</title>
        <authorList>
            <consortium name="The Broad Institute Genomics Platform"/>
            <consortium name="The Broad Institute Genome Sequencing Center for Infectious Disease"/>
            <person name="Wu L."/>
            <person name="Ma J."/>
        </authorList>
    </citation>
    <scope>NUCLEOTIDE SEQUENCE [LARGE SCALE GENOMIC DNA]</scope>
    <source>
        <strain evidence="2">ZS-35-S2</strain>
    </source>
</reference>
<proteinExistence type="predicted"/>
<comment type="caution">
    <text evidence="1">The sequence shown here is derived from an EMBL/GenBank/DDBJ whole genome shotgun (WGS) entry which is preliminary data.</text>
</comment>
<evidence type="ECO:0000313" key="2">
    <source>
        <dbReference type="Proteomes" id="UP001596203"/>
    </source>
</evidence>
<protein>
    <submittedName>
        <fullName evidence="1">Uncharacterized protein</fullName>
    </submittedName>
</protein>
<keyword evidence="2" id="KW-1185">Reference proteome</keyword>
<organism evidence="1 2">
    <name type="scientific">Plantactinospora solaniradicis</name>
    <dbReference type="NCBI Taxonomy" id="1723736"/>
    <lineage>
        <taxon>Bacteria</taxon>
        <taxon>Bacillati</taxon>
        <taxon>Actinomycetota</taxon>
        <taxon>Actinomycetes</taxon>
        <taxon>Micromonosporales</taxon>
        <taxon>Micromonosporaceae</taxon>
        <taxon>Plantactinospora</taxon>
    </lineage>
</organism>
<sequence>MVASGWAAMFLIYPSIPRDEDLHLLPDAAESAWTQRVGAWAEFADDLLLAYGCRACVKLGARTLDDPADAITKAFQRVCVDLRTRPEVGLYDYHQIPPPHRLWIWQDQVDQARQDLNLLP</sequence>
<name>A0ABW1KP78_9ACTN</name>
<dbReference type="RefSeq" id="WP_377434173.1">
    <property type="nucleotide sequence ID" value="NZ_JBHSPR010000099.1"/>
</dbReference>
<gene>
    <name evidence="1" type="ORF">ACFP2T_46670</name>
</gene>
<evidence type="ECO:0000313" key="1">
    <source>
        <dbReference type="EMBL" id="MFC6023627.1"/>
    </source>
</evidence>
<dbReference type="Proteomes" id="UP001596203">
    <property type="component" value="Unassembled WGS sequence"/>
</dbReference>